<evidence type="ECO:0000313" key="1">
    <source>
        <dbReference type="EMBL" id="GGG60778.1"/>
    </source>
</evidence>
<reference evidence="2" key="1">
    <citation type="journal article" date="2019" name="Int. J. Syst. Evol. Microbiol.">
        <title>The Global Catalogue of Microorganisms (GCM) 10K type strain sequencing project: providing services to taxonomists for standard genome sequencing and annotation.</title>
        <authorList>
            <consortium name="The Broad Institute Genomics Platform"/>
            <consortium name="The Broad Institute Genome Sequencing Center for Infectious Disease"/>
            <person name="Wu L."/>
            <person name="Ma J."/>
        </authorList>
    </citation>
    <scope>NUCLEOTIDE SEQUENCE [LARGE SCALE GENOMIC DNA]</scope>
    <source>
        <strain evidence="2">CGMCC 1.12990</strain>
    </source>
</reference>
<name>A0ABQ1X5D1_9BACT</name>
<dbReference type="Proteomes" id="UP000601361">
    <property type="component" value="Unassembled WGS sequence"/>
</dbReference>
<organism evidence="1 2">
    <name type="scientific">Hymenobacter glacieicola</name>
    <dbReference type="NCBI Taxonomy" id="1562124"/>
    <lineage>
        <taxon>Bacteria</taxon>
        <taxon>Pseudomonadati</taxon>
        <taxon>Bacteroidota</taxon>
        <taxon>Cytophagia</taxon>
        <taxon>Cytophagales</taxon>
        <taxon>Hymenobacteraceae</taxon>
        <taxon>Hymenobacter</taxon>
    </lineage>
</organism>
<comment type="caution">
    <text evidence="1">The sequence shown here is derived from an EMBL/GenBank/DDBJ whole genome shotgun (WGS) entry which is preliminary data.</text>
</comment>
<keyword evidence="2" id="KW-1185">Reference proteome</keyword>
<evidence type="ECO:0000313" key="2">
    <source>
        <dbReference type="Proteomes" id="UP000601361"/>
    </source>
</evidence>
<proteinExistence type="predicted"/>
<dbReference type="RefSeq" id="WP_188559731.1">
    <property type="nucleotide sequence ID" value="NZ_BMGS01000016.1"/>
</dbReference>
<accession>A0ABQ1X5D1</accession>
<gene>
    <name evidence="1" type="ORF">GCM10011378_41010</name>
</gene>
<sequence length="149" mass="16854">MTKQHSLNNNDVREIAGRLTERLLARQLGAEGATLQLEIAAHVAQVDPIWQRYADLIEGVDIDLNLVKSMFAPEAWAKLSNNKRVLLTAEVQKCAVEINKSIEANRRYFQTMLVFMQQALPENVAVLEYQLAKKLGHDVTPEDFKPKAQ</sequence>
<protein>
    <submittedName>
        <fullName evidence="1">Uncharacterized protein</fullName>
    </submittedName>
</protein>
<dbReference type="EMBL" id="BMGS01000016">
    <property type="protein sequence ID" value="GGG60778.1"/>
    <property type="molecule type" value="Genomic_DNA"/>
</dbReference>